<evidence type="ECO:0000313" key="2">
    <source>
        <dbReference type="Proteomes" id="UP000003835"/>
    </source>
</evidence>
<dbReference type="EMBL" id="DS989848">
    <property type="protein sequence ID" value="EDX75606.1"/>
    <property type="molecule type" value="Genomic_DNA"/>
</dbReference>
<accession>B4VQE0</accession>
<protein>
    <submittedName>
        <fullName evidence="1">Uncharacterized protein</fullName>
    </submittedName>
</protein>
<evidence type="ECO:0000313" key="1">
    <source>
        <dbReference type="EMBL" id="EDX75606.1"/>
    </source>
</evidence>
<gene>
    <name evidence="1" type="ORF">MC7420_6261</name>
</gene>
<proteinExistence type="predicted"/>
<dbReference type="AlphaFoldDB" id="B4VQE0"/>
<dbReference type="HOGENOM" id="CLU_3232196_0_0_3"/>
<dbReference type="STRING" id="118168.MC7420_6261"/>
<organism evidence="1 2">
    <name type="scientific">Coleofasciculus chthonoplastes PCC 7420</name>
    <dbReference type="NCBI Taxonomy" id="118168"/>
    <lineage>
        <taxon>Bacteria</taxon>
        <taxon>Bacillati</taxon>
        <taxon>Cyanobacteriota</taxon>
        <taxon>Cyanophyceae</taxon>
        <taxon>Coleofasciculales</taxon>
        <taxon>Coleofasciculaceae</taxon>
        <taxon>Coleofasciculus</taxon>
    </lineage>
</organism>
<reference evidence="1 2" key="1">
    <citation type="submission" date="2008-07" db="EMBL/GenBank/DDBJ databases">
        <authorList>
            <person name="Tandeau de Marsac N."/>
            <person name="Ferriera S."/>
            <person name="Johnson J."/>
            <person name="Kravitz S."/>
            <person name="Beeson K."/>
            <person name="Sutton G."/>
            <person name="Rogers Y.-H."/>
            <person name="Friedman R."/>
            <person name="Frazier M."/>
            <person name="Venter J.C."/>
        </authorList>
    </citation>
    <scope>NUCLEOTIDE SEQUENCE [LARGE SCALE GENOMIC DNA]</scope>
    <source>
        <strain evidence="1 2">PCC 7420</strain>
    </source>
</reference>
<keyword evidence="2" id="KW-1185">Reference proteome</keyword>
<dbReference type="Proteomes" id="UP000003835">
    <property type="component" value="Unassembled WGS sequence"/>
</dbReference>
<sequence>MVVLSLANKRCSFSFNVLSNVKTSAILTPISGNIALQNVTSWG</sequence>
<name>B4VQE0_9CYAN</name>